<accession>A0AAD5BSF1</accession>
<keyword evidence="1" id="KW-0732">Signal</keyword>
<organism evidence="2 3">
    <name type="scientific">Ambrosia artemisiifolia</name>
    <name type="common">Common ragweed</name>
    <dbReference type="NCBI Taxonomy" id="4212"/>
    <lineage>
        <taxon>Eukaryota</taxon>
        <taxon>Viridiplantae</taxon>
        <taxon>Streptophyta</taxon>
        <taxon>Embryophyta</taxon>
        <taxon>Tracheophyta</taxon>
        <taxon>Spermatophyta</taxon>
        <taxon>Magnoliopsida</taxon>
        <taxon>eudicotyledons</taxon>
        <taxon>Gunneridae</taxon>
        <taxon>Pentapetalae</taxon>
        <taxon>asterids</taxon>
        <taxon>campanulids</taxon>
        <taxon>Asterales</taxon>
        <taxon>Asteraceae</taxon>
        <taxon>Asteroideae</taxon>
        <taxon>Heliantheae alliance</taxon>
        <taxon>Heliantheae</taxon>
        <taxon>Ambrosia</taxon>
    </lineage>
</organism>
<evidence type="ECO:0000313" key="3">
    <source>
        <dbReference type="Proteomes" id="UP001206925"/>
    </source>
</evidence>
<sequence length="102" mass="11423">GFREILLVMMTVIVQTNYVSADTAETNHDNSLKVHGRKILLVMMTAFDTLELSSACSLILGKDDINGEFFDSVSGKTVIAEGDKDDVDGWFWTLKQDFVKKF</sequence>
<feature type="chain" id="PRO_5041922206" evidence="1">
    <location>
        <begin position="22"/>
        <end position="102"/>
    </location>
</feature>
<dbReference type="Proteomes" id="UP001206925">
    <property type="component" value="Unassembled WGS sequence"/>
</dbReference>
<reference evidence="2" key="1">
    <citation type="submission" date="2022-06" db="EMBL/GenBank/DDBJ databases">
        <title>Uncovering the hologenomic basis of an extraordinary plant invasion.</title>
        <authorList>
            <person name="Bieker V.C."/>
            <person name="Martin M.D."/>
            <person name="Gilbert T."/>
            <person name="Hodgins K."/>
            <person name="Battlay P."/>
            <person name="Petersen B."/>
            <person name="Wilson J."/>
        </authorList>
    </citation>
    <scope>NUCLEOTIDE SEQUENCE</scope>
    <source>
        <strain evidence="2">AA19_3_7</strain>
        <tissue evidence="2">Leaf</tissue>
    </source>
</reference>
<evidence type="ECO:0000256" key="1">
    <source>
        <dbReference type="SAM" id="SignalP"/>
    </source>
</evidence>
<proteinExistence type="predicted"/>
<feature type="signal peptide" evidence="1">
    <location>
        <begin position="1"/>
        <end position="21"/>
    </location>
</feature>
<name>A0AAD5BSF1_AMBAR</name>
<feature type="non-terminal residue" evidence="2">
    <location>
        <position position="1"/>
    </location>
</feature>
<dbReference type="AlphaFoldDB" id="A0AAD5BSF1"/>
<protein>
    <submittedName>
        <fullName evidence="2">Uncharacterized protein</fullName>
    </submittedName>
</protein>
<dbReference type="EMBL" id="JAMZMK010011212">
    <property type="protein sequence ID" value="KAI7728459.1"/>
    <property type="molecule type" value="Genomic_DNA"/>
</dbReference>
<keyword evidence="3" id="KW-1185">Reference proteome</keyword>
<evidence type="ECO:0000313" key="2">
    <source>
        <dbReference type="EMBL" id="KAI7728459.1"/>
    </source>
</evidence>
<comment type="caution">
    <text evidence="2">The sequence shown here is derived from an EMBL/GenBank/DDBJ whole genome shotgun (WGS) entry which is preliminary data.</text>
</comment>
<gene>
    <name evidence="2" type="ORF">M8C21_027044</name>
</gene>